<evidence type="ECO:0000313" key="3">
    <source>
        <dbReference type="Proteomes" id="UP000499080"/>
    </source>
</evidence>
<evidence type="ECO:0000256" key="1">
    <source>
        <dbReference type="SAM" id="MobiDB-lite"/>
    </source>
</evidence>
<dbReference type="Proteomes" id="UP000499080">
    <property type="component" value="Unassembled WGS sequence"/>
</dbReference>
<proteinExistence type="predicted"/>
<protein>
    <submittedName>
        <fullName evidence="2">Uncharacterized protein</fullName>
    </submittedName>
</protein>
<accession>A0A4Y2VTW8</accession>
<dbReference type="EMBL" id="BGPR01051133">
    <property type="protein sequence ID" value="GBO28121.1"/>
    <property type="molecule type" value="Genomic_DNA"/>
</dbReference>
<feature type="compositionally biased region" description="Polar residues" evidence="1">
    <location>
        <begin position="1"/>
        <end position="20"/>
    </location>
</feature>
<evidence type="ECO:0000313" key="2">
    <source>
        <dbReference type="EMBL" id="GBO28121.1"/>
    </source>
</evidence>
<keyword evidence="3" id="KW-1185">Reference proteome</keyword>
<gene>
    <name evidence="2" type="ORF">AVEN_243143_1</name>
</gene>
<name>A0A4Y2VTW8_ARAVE</name>
<comment type="caution">
    <text evidence="2">The sequence shown here is derived from an EMBL/GenBank/DDBJ whole genome shotgun (WGS) entry which is preliminary data.</text>
</comment>
<dbReference type="AlphaFoldDB" id="A0A4Y2VTW8"/>
<organism evidence="2 3">
    <name type="scientific">Araneus ventricosus</name>
    <name type="common">Orbweaver spider</name>
    <name type="synonym">Epeira ventricosa</name>
    <dbReference type="NCBI Taxonomy" id="182803"/>
    <lineage>
        <taxon>Eukaryota</taxon>
        <taxon>Metazoa</taxon>
        <taxon>Ecdysozoa</taxon>
        <taxon>Arthropoda</taxon>
        <taxon>Chelicerata</taxon>
        <taxon>Arachnida</taxon>
        <taxon>Araneae</taxon>
        <taxon>Araneomorphae</taxon>
        <taxon>Entelegynae</taxon>
        <taxon>Araneoidea</taxon>
        <taxon>Araneidae</taxon>
        <taxon>Araneus</taxon>
    </lineage>
</organism>
<feature type="region of interest" description="Disordered" evidence="1">
    <location>
        <begin position="1"/>
        <end position="22"/>
    </location>
</feature>
<sequence length="105" mass="11200">MTKTTLELAPSSPNFRTTPTGGRLDLSHDLTCNIHGGSTVESSFEPGALVPEAVTLPLEIRVCEEQSLKSFGNWGTTEEFSAGPSIPNSGLLCRVSKSHTPKEDV</sequence>
<reference evidence="2 3" key="1">
    <citation type="journal article" date="2019" name="Sci. Rep.">
        <title>Orb-weaving spider Araneus ventricosus genome elucidates the spidroin gene catalogue.</title>
        <authorList>
            <person name="Kono N."/>
            <person name="Nakamura H."/>
            <person name="Ohtoshi R."/>
            <person name="Moran D.A.P."/>
            <person name="Shinohara A."/>
            <person name="Yoshida Y."/>
            <person name="Fujiwara M."/>
            <person name="Mori M."/>
            <person name="Tomita M."/>
            <person name="Arakawa K."/>
        </authorList>
    </citation>
    <scope>NUCLEOTIDE SEQUENCE [LARGE SCALE GENOMIC DNA]</scope>
</reference>